<feature type="compositionally biased region" description="Polar residues" evidence="1">
    <location>
        <begin position="231"/>
        <end position="258"/>
    </location>
</feature>
<feature type="compositionally biased region" description="Acidic residues" evidence="1">
    <location>
        <begin position="208"/>
        <end position="219"/>
    </location>
</feature>
<name>A0A7S1KPH1_9EUKA</name>
<dbReference type="AlphaFoldDB" id="A0A7S1KPH1"/>
<organism evidence="2">
    <name type="scientific">Percolomonas cosmopolitus</name>
    <dbReference type="NCBI Taxonomy" id="63605"/>
    <lineage>
        <taxon>Eukaryota</taxon>
        <taxon>Discoba</taxon>
        <taxon>Heterolobosea</taxon>
        <taxon>Tetramitia</taxon>
        <taxon>Eutetramitia</taxon>
        <taxon>Percolomonadidae</taxon>
        <taxon>Percolomonas</taxon>
    </lineage>
</organism>
<sequence length="628" mass="70780">MAPYRLDGEKGKKRTLMGLSIKSKSLLFDHMIDLLEREQINAVFNHAEDYGHVRKSDFTKDELSGEELDRTFIAHDDEYLKKYANGHRNCNGHHSPSKRNEASRISHPSTPLQHGRHKSSNGARKKRKGLINTDSELKDSFERSTEIFEEVSSPDITSPRVGRRESMKVDAMLTEHMHYSPRIMSAEASPADSGDTSRDHNKSVIDLSADDDSDTDTEDSILSSPEHVLDTATSPLRSRAHTTSSAVVIPSQSRTDSSGCGIGKTSAASKTANVGTPPPKLPPHLQGQARMQKTSKIHSPRHTQGISRDVRNRSSGVSASSLLTPILPVKKSKKRKCNPIATFGLVKNKKPRVQSPDDEEVTFLSTSNDSPQQAGSPSSTRPSPAKVSLAETSKTSSSRVNNDSVEEDRSRMLKNHVPKRKKKWKEARCKEKKFNPKHFHRFSPTKLRVGLCIRALEKLKEVDPSMVPTEHYEFLTGHWQEYFEEKRMKIAEEAAILILRKEDRGTKFETQFRTLDRELENILQALQLISVVRRNFVQQGPMGENDRNLKVISFKNEFDKESVDCHWEKKQKEWLSNIDDDRELSLRENLLSGVKNGLKSWAEAQHIEEIANGLKVTAFLASMSGVHE</sequence>
<protein>
    <submittedName>
        <fullName evidence="2">Uncharacterized protein</fullName>
    </submittedName>
</protein>
<gene>
    <name evidence="2" type="ORF">PCOS0759_LOCUS3254</name>
</gene>
<feature type="region of interest" description="Disordered" evidence="1">
    <location>
        <begin position="185"/>
        <end position="318"/>
    </location>
</feature>
<proteinExistence type="predicted"/>
<feature type="compositionally biased region" description="Basic residues" evidence="1">
    <location>
        <begin position="114"/>
        <end position="129"/>
    </location>
</feature>
<feature type="compositionally biased region" description="Polar residues" evidence="1">
    <location>
        <begin position="363"/>
        <end position="382"/>
    </location>
</feature>
<feature type="region of interest" description="Disordered" evidence="1">
    <location>
        <begin position="348"/>
        <end position="427"/>
    </location>
</feature>
<feature type="compositionally biased region" description="Polar residues" evidence="1">
    <location>
        <begin position="390"/>
        <end position="403"/>
    </location>
</feature>
<evidence type="ECO:0000256" key="1">
    <source>
        <dbReference type="SAM" id="MobiDB-lite"/>
    </source>
</evidence>
<reference evidence="2" key="1">
    <citation type="submission" date="2021-01" db="EMBL/GenBank/DDBJ databases">
        <authorList>
            <person name="Corre E."/>
            <person name="Pelletier E."/>
            <person name="Niang G."/>
            <person name="Scheremetjew M."/>
            <person name="Finn R."/>
            <person name="Kale V."/>
            <person name="Holt S."/>
            <person name="Cochrane G."/>
            <person name="Meng A."/>
            <person name="Brown T."/>
            <person name="Cohen L."/>
        </authorList>
    </citation>
    <scope>NUCLEOTIDE SEQUENCE</scope>
    <source>
        <strain evidence="2">WS</strain>
    </source>
</reference>
<dbReference type="EMBL" id="HBGD01003957">
    <property type="protein sequence ID" value="CAD9080014.1"/>
    <property type="molecule type" value="Transcribed_RNA"/>
</dbReference>
<feature type="region of interest" description="Disordered" evidence="1">
    <location>
        <begin position="87"/>
        <end position="138"/>
    </location>
</feature>
<accession>A0A7S1KPH1</accession>
<feature type="compositionally biased region" description="Basic residues" evidence="1">
    <location>
        <begin position="412"/>
        <end position="425"/>
    </location>
</feature>
<evidence type="ECO:0000313" key="2">
    <source>
        <dbReference type="EMBL" id="CAD9080014.1"/>
    </source>
</evidence>